<reference evidence="2 3" key="1">
    <citation type="submission" date="2014-03" db="EMBL/GenBank/DDBJ databases">
        <title>Draft Genome of Photorhabdus luminescens BA1, an Egyptian Isolate.</title>
        <authorList>
            <person name="Ghazal S."/>
            <person name="Hurst S.G.IV."/>
            <person name="Morris K."/>
            <person name="Thomas K."/>
            <person name="Tisa L.S."/>
        </authorList>
    </citation>
    <scope>NUCLEOTIDE SEQUENCE [LARGE SCALE GENOMIC DNA]</scope>
    <source>
        <strain evidence="2 3">BA1</strain>
    </source>
</reference>
<keyword evidence="3" id="KW-1185">Reference proteome</keyword>
<name>A0A022PCG0_9GAMM</name>
<dbReference type="SUPFAM" id="SSF52540">
    <property type="entry name" value="P-loop containing nucleoside triphosphate hydrolases"/>
    <property type="match status" value="1"/>
</dbReference>
<evidence type="ECO:0000313" key="3">
    <source>
        <dbReference type="Proteomes" id="UP000023464"/>
    </source>
</evidence>
<dbReference type="PANTHER" id="PTHR13696:SF96">
    <property type="entry name" value="COBQ_COBB_MIND_PARA NUCLEOTIDE BINDING DOMAIN-CONTAINING PROTEIN"/>
    <property type="match status" value="1"/>
</dbReference>
<dbReference type="Proteomes" id="UP000023464">
    <property type="component" value="Unassembled WGS sequence"/>
</dbReference>
<dbReference type="EMBL" id="JFGV01000087">
    <property type="protein sequence ID" value="EYU13411.1"/>
    <property type="molecule type" value="Genomic_DNA"/>
</dbReference>
<dbReference type="InterPro" id="IPR027417">
    <property type="entry name" value="P-loop_NTPase"/>
</dbReference>
<feature type="domain" description="CobQ/CobB/MinD/ParA nucleotide binding" evidence="1">
    <location>
        <begin position="5"/>
        <end position="150"/>
    </location>
</feature>
<dbReference type="InterPro" id="IPR002586">
    <property type="entry name" value="CobQ/CobB/MinD/ParA_Nub-bd_dom"/>
</dbReference>
<evidence type="ECO:0000259" key="1">
    <source>
        <dbReference type="Pfam" id="PF01656"/>
    </source>
</evidence>
<dbReference type="InterPro" id="IPR050678">
    <property type="entry name" value="DNA_Partitioning_ATPase"/>
</dbReference>
<dbReference type="PANTHER" id="PTHR13696">
    <property type="entry name" value="P-LOOP CONTAINING NUCLEOSIDE TRIPHOSPHATE HYDROLASE"/>
    <property type="match status" value="1"/>
</dbReference>
<dbReference type="CDD" id="cd02042">
    <property type="entry name" value="ParAB_family"/>
    <property type="match status" value="1"/>
</dbReference>
<dbReference type="Pfam" id="PF01656">
    <property type="entry name" value="CbiA"/>
    <property type="match status" value="1"/>
</dbReference>
<organism evidence="2 3">
    <name type="scientific">Photorhabdus aegyptia</name>
    <dbReference type="NCBI Taxonomy" id="2805098"/>
    <lineage>
        <taxon>Bacteria</taxon>
        <taxon>Pseudomonadati</taxon>
        <taxon>Pseudomonadota</taxon>
        <taxon>Gammaproteobacteria</taxon>
        <taxon>Enterobacterales</taxon>
        <taxon>Morganellaceae</taxon>
        <taxon>Photorhabdus</taxon>
    </lineage>
</organism>
<sequence>MGMVIVVISDKGGVGKTTTVANTAVMVQHRGQKVGLLKSDKNPDLMNWRKKRLENGLTDIPVFEAYGNHVAKEIDRIKKFFDVVFVDCAGHDCAEFRSAASVADILLTCVKPSSAFERETLTGLSETINKVRSHNPTLQAWVVQTRVKQNKIPDAIELDKELRSDPAFVQPLKSRISEFDVFESACNVGAGIHDVARASSLSKAKAQIELMAKEIGLI</sequence>
<accession>A0A022PCG0</accession>
<evidence type="ECO:0000313" key="2">
    <source>
        <dbReference type="EMBL" id="EYU13411.1"/>
    </source>
</evidence>
<dbReference type="AlphaFoldDB" id="A0A022PCG0"/>
<dbReference type="PIRSF" id="PIRSF009320">
    <property type="entry name" value="Nuc_binding_HP_1000"/>
    <property type="match status" value="1"/>
</dbReference>
<comment type="caution">
    <text evidence="2">The sequence shown here is derived from an EMBL/GenBank/DDBJ whole genome shotgun (WGS) entry which is preliminary data.</text>
</comment>
<dbReference type="RefSeq" id="WP_051560874.1">
    <property type="nucleotide sequence ID" value="NZ_CAWLTM010000028.1"/>
</dbReference>
<protein>
    <submittedName>
        <fullName evidence="2">Plasmid segregation oscillating ATPase ParF</fullName>
    </submittedName>
</protein>
<dbReference type="Gene3D" id="3.40.50.300">
    <property type="entry name" value="P-loop containing nucleotide triphosphate hydrolases"/>
    <property type="match status" value="1"/>
</dbReference>
<proteinExistence type="predicted"/>
<gene>
    <name evidence="2" type="ORF">BA1DRAFT_04098</name>
</gene>
<dbReference type="PATRIC" id="fig|1393736.3.peg.4171"/>